<keyword evidence="1" id="KW-0812">Transmembrane</keyword>
<comment type="caution">
    <text evidence="2">The sequence shown here is derived from an EMBL/GenBank/DDBJ whole genome shotgun (WGS) entry which is preliminary data.</text>
</comment>
<gene>
    <name evidence="2" type="ORF">SPM_001970</name>
</gene>
<protein>
    <submittedName>
        <fullName evidence="2">Membrane protein</fullName>
    </submittedName>
</protein>
<feature type="transmembrane region" description="Helical" evidence="1">
    <location>
        <begin position="6"/>
        <end position="25"/>
    </location>
</feature>
<feature type="transmembrane region" description="Helical" evidence="1">
    <location>
        <begin position="46"/>
        <end position="76"/>
    </location>
</feature>
<sequence>MVKLLWFFFVASIIGITFVANIFLASETAMATIKQWFNSSNDFYKLIAHLFIIATHPIFRLFIAFGIMLMIIRVIFAVR</sequence>
<organism evidence="2 3">
    <name type="scientific">Spiroplasma melliferum KC3</name>
    <dbReference type="NCBI Taxonomy" id="570509"/>
    <lineage>
        <taxon>Bacteria</taxon>
        <taxon>Bacillati</taxon>
        <taxon>Mycoplasmatota</taxon>
        <taxon>Mollicutes</taxon>
        <taxon>Entomoplasmatales</taxon>
        <taxon>Spiroplasmataceae</taxon>
        <taxon>Spiroplasma</taxon>
    </lineage>
</organism>
<dbReference type="AlphaFoldDB" id="A0AAI9T3I2"/>
<evidence type="ECO:0000313" key="2">
    <source>
        <dbReference type="EMBL" id="KAI92796.1"/>
    </source>
</evidence>
<name>A0AAI9T3I2_SPIME</name>
<proteinExistence type="predicted"/>
<evidence type="ECO:0000313" key="3">
    <source>
        <dbReference type="Proteomes" id="UP000004057"/>
    </source>
</evidence>
<evidence type="ECO:0000256" key="1">
    <source>
        <dbReference type="SAM" id="Phobius"/>
    </source>
</evidence>
<dbReference type="RefSeq" id="WP_004027929.1">
    <property type="nucleotide sequence ID" value="NZ_AGBZ02000001.1"/>
</dbReference>
<dbReference type="EMBL" id="AGBZ02000001">
    <property type="protein sequence ID" value="KAI92796.1"/>
    <property type="molecule type" value="Genomic_DNA"/>
</dbReference>
<accession>A0AAI9T3I2</accession>
<reference evidence="2 3" key="1">
    <citation type="journal article" date="2012" name="J. Proteome Res.">
        <title>Application of Spiroplasma melliferum proteogenomic profiling for the discovery of virulence factors and pathogenicity mechanisms in host-associated spiroplasmas.</title>
        <authorList>
            <person name="Alexeev D."/>
            <person name="Kostrjukova E."/>
            <person name="Aliper A."/>
            <person name="Popenko A."/>
            <person name="Bazaleev N."/>
            <person name="Tyakht A."/>
            <person name="Selezneva O."/>
            <person name="Akopian T."/>
            <person name="Prichodko E."/>
            <person name="Kondratov I."/>
            <person name="Chukin M."/>
            <person name="Demina I."/>
            <person name="Galyamina M."/>
            <person name="Kamashev D."/>
            <person name="Vanyushkina A."/>
            <person name="Ladygina V."/>
            <person name="Levitskii S."/>
            <person name="Lazarev V."/>
            <person name="Govorun V."/>
        </authorList>
    </citation>
    <scope>NUCLEOTIDE SEQUENCE [LARGE SCALE GENOMIC DNA]</scope>
    <source>
        <strain evidence="2 3">KC3</strain>
    </source>
</reference>
<keyword evidence="1" id="KW-1133">Transmembrane helix</keyword>
<dbReference type="Proteomes" id="UP000004057">
    <property type="component" value="Unassembled WGS sequence"/>
</dbReference>
<keyword evidence="1" id="KW-0472">Membrane</keyword>